<reference evidence="1 2" key="1">
    <citation type="submission" date="2020-06" db="EMBL/GenBank/DDBJ databases">
        <authorList>
            <person name="Qiu C."/>
            <person name="Liu Z."/>
        </authorList>
    </citation>
    <scope>NUCLEOTIDE SEQUENCE [LARGE SCALE GENOMIC DNA]</scope>
    <source>
        <strain evidence="1 2">EM 1</strain>
    </source>
</reference>
<dbReference type="Proteomes" id="UP000588051">
    <property type="component" value="Unassembled WGS sequence"/>
</dbReference>
<proteinExistence type="predicted"/>
<name>A0A850QC95_9BURK</name>
<evidence type="ECO:0000313" key="2">
    <source>
        <dbReference type="Proteomes" id="UP000588051"/>
    </source>
</evidence>
<evidence type="ECO:0000313" key="1">
    <source>
        <dbReference type="EMBL" id="NVO76417.1"/>
    </source>
</evidence>
<sequence length="128" mass="13976">MKLSAPLRSKQARHWLLCLLLPALLLAQWVGLSHKLSHVGWAGGKTRISISTENPVFSFWQSGQADNDESVLHSCALFDATVSADYLQAVIPSLPAVSKARFDAIPESFLVWLAELIPAFSPRAPPLS</sequence>
<keyword evidence="2" id="KW-1185">Reference proteome</keyword>
<accession>A0A850QC95</accession>
<dbReference type="RefSeq" id="WP_176801689.1">
    <property type="nucleotide sequence ID" value="NZ_JABXYJ010000001.1"/>
</dbReference>
<protein>
    <submittedName>
        <fullName evidence="1">Uncharacterized protein</fullName>
    </submittedName>
</protein>
<comment type="caution">
    <text evidence="1">The sequence shown here is derived from an EMBL/GenBank/DDBJ whole genome shotgun (WGS) entry which is preliminary data.</text>
</comment>
<organism evidence="1 2">
    <name type="scientific">Undibacterium oligocarboniphilum</name>
    <dbReference type="NCBI Taxonomy" id="666702"/>
    <lineage>
        <taxon>Bacteria</taxon>
        <taxon>Pseudomonadati</taxon>
        <taxon>Pseudomonadota</taxon>
        <taxon>Betaproteobacteria</taxon>
        <taxon>Burkholderiales</taxon>
        <taxon>Oxalobacteraceae</taxon>
        <taxon>Undibacterium</taxon>
    </lineage>
</organism>
<dbReference type="AlphaFoldDB" id="A0A850QC95"/>
<dbReference type="EMBL" id="JABXYJ010000001">
    <property type="protein sequence ID" value="NVO76417.1"/>
    <property type="molecule type" value="Genomic_DNA"/>
</dbReference>
<gene>
    <name evidence="1" type="ORF">HV832_01050</name>
</gene>